<protein>
    <submittedName>
        <fullName evidence="1">Uncharacterized protein</fullName>
    </submittedName>
</protein>
<organism evidence="1">
    <name type="scientific">uncultured Caudovirales phage</name>
    <dbReference type="NCBI Taxonomy" id="2100421"/>
    <lineage>
        <taxon>Viruses</taxon>
        <taxon>Duplodnaviria</taxon>
        <taxon>Heunggongvirae</taxon>
        <taxon>Uroviricota</taxon>
        <taxon>Caudoviricetes</taxon>
        <taxon>Peduoviridae</taxon>
        <taxon>Maltschvirus</taxon>
        <taxon>Maltschvirus maltsch</taxon>
    </lineage>
</organism>
<gene>
    <name evidence="1" type="ORF">UFOVP533_13</name>
</gene>
<sequence length="278" mass="28836">MINNLYIKATPTTAAVTWGSITGTLSAQTDLQSALDAKQATLVSGTNIKTLNSTSLLGSGNVAVQPTLVSGTNIKTINGTSVLGSGDLVVGGGGGNVVATHILTKPRSLFYYSTSLTQGNLNTATHSANALIPTAFIPAYNLTINTFIVQVTTLAVGGLAKIAIYSDLDGVPHTKLLESANVLTTTTGTKTITGFTFTFTAGTTYWIALVTNTGVAGWRSMNINALMLGPAIAASNSTQVYTSWYINALYASLPATLTTPTDSDLNSNSVPYIIFRAV</sequence>
<evidence type="ECO:0000313" key="1">
    <source>
        <dbReference type="EMBL" id="CAB4148605.1"/>
    </source>
</evidence>
<name>A0A6J5MN96_9CAUD</name>
<accession>A0A6J5MN96</accession>
<reference evidence="1" key="1">
    <citation type="submission" date="2020-04" db="EMBL/GenBank/DDBJ databases">
        <authorList>
            <person name="Chiriac C."/>
            <person name="Salcher M."/>
            <person name="Ghai R."/>
            <person name="Kavagutti S V."/>
        </authorList>
    </citation>
    <scope>NUCLEOTIDE SEQUENCE</scope>
</reference>
<proteinExistence type="predicted"/>
<dbReference type="EMBL" id="LR796501">
    <property type="protein sequence ID" value="CAB4148605.1"/>
    <property type="molecule type" value="Genomic_DNA"/>
</dbReference>